<dbReference type="SUPFAM" id="SSF57667">
    <property type="entry name" value="beta-beta-alpha zinc fingers"/>
    <property type="match status" value="1"/>
</dbReference>
<dbReference type="Proteomes" id="UP000006790">
    <property type="component" value="Chromosome 8"/>
</dbReference>
<evidence type="ECO:0000256" key="5">
    <source>
        <dbReference type="ARBA" id="ARBA00022833"/>
    </source>
</evidence>
<reference evidence="13" key="1">
    <citation type="journal article" date="2012" name="G3 (Bethesda)">
        <title>Pichia sorbitophila, an interspecies yeast hybrid reveals early steps of genome resolution following polyploidization.</title>
        <authorList>
            <person name="Leh Louis V."/>
            <person name="Despons L."/>
            <person name="Friedrich A."/>
            <person name="Martin T."/>
            <person name="Durrens P."/>
            <person name="Casaregola S."/>
            <person name="Neuveglise C."/>
            <person name="Fairhead C."/>
            <person name="Marck C."/>
            <person name="Cruz J.A."/>
            <person name="Straub M.L."/>
            <person name="Kugler V."/>
            <person name="Sacerdot C."/>
            <person name="Uzunov Z."/>
            <person name="Thierry A."/>
            <person name="Weiss S."/>
            <person name="Bleykasten C."/>
            <person name="De Montigny J."/>
            <person name="Jacques N."/>
            <person name="Jung P."/>
            <person name="Lemaire M."/>
            <person name="Mallet S."/>
            <person name="Morel G."/>
            <person name="Richard G.F."/>
            <person name="Sarkar A."/>
            <person name="Savel G."/>
            <person name="Schacherer J."/>
            <person name="Seret M.L."/>
            <person name="Talla E."/>
            <person name="Samson G."/>
            <person name="Jubin C."/>
            <person name="Poulain J."/>
            <person name="Vacherie B."/>
            <person name="Barbe V."/>
            <person name="Pelletier E."/>
            <person name="Sherman D.J."/>
            <person name="Westhof E."/>
            <person name="Weissenbach J."/>
            <person name="Baret P.V."/>
            <person name="Wincker P."/>
            <person name="Gaillardin C."/>
            <person name="Dujon B."/>
            <person name="Souciet J.L."/>
        </authorList>
    </citation>
    <scope>NUCLEOTIDE SEQUENCE [LARGE SCALE GENOMIC DNA]</scope>
    <source>
        <strain evidence="13">CBS 270.75 / DBVPG 7215 / KCTC 17166 / NRRL Y-17582</strain>
    </source>
</reference>
<dbReference type="GO" id="GO:0008270">
    <property type="term" value="F:zinc ion binding"/>
    <property type="evidence" value="ECO:0007669"/>
    <property type="project" value="UniProtKB-KW"/>
</dbReference>
<organism evidence="12 13">
    <name type="scientific">Eremothecium cymbalariae (strain CBS 270.75 / DBVPG 7215 / KCTC 17166 / NRRL Y-17582)</name>
    <name type="common">Yeast</name>
    <dbReference type="NCBI Taxonomy" id="931890"/>
    <lineage>
        <taxon>Eukaryota</taxon>
        <taxon>Fungi</taxon>
        <taxon>Dikarya</taxon>
        <taxon>Ascomycota</taxon>
        <taxon>Saccharomycotina</taxon>
        <taxon>Saccharomycetes</taxon>
        <taxon>Saccharomycetales</taxon>
        <taxon>Saccharomycetaceae</taxon>
        <taxon>Eremothecium</taxon>
    </lineage>
</organism>
<dbReference type="GO" id="GO:0005634">
    <property type="term" value="C:nucleus"/>
    <property type="evidence" value="ECO:0007669"/>
    <property type="project" value="UniProtKB-SubCell"/>
</dbReference>
<evidence type="ECO:0000256" key="2">
    <source>
        <dbReference type="ARBA" id="ARBA00022723"/>
    </source>
</evidence>
<keyword evidence="7" id="KW-0804">Transcription</keyword>
<dbReference type="OMA" id="ANSICCY"/>
<name>G8JXS3_ERECY</name>
<comment type="subcellular location">
    <subcellularLocation>
        <location evidence="1">Nucleus</location>
    </subcellularLocation>
</comment>
<dbReference type="InParanoid" id="G8JXS3"/>
<keyword evidence="4 10" id="KW-0863">Zinc-finger</keyword>
<dbReference type="KEGG" id="erc:Ecym_8377"/>
<keyword evidence="8" id="KW-0539">Nucleus</keyword>
<dbReference type="AlphaFoldDB" id="G8JXS3"/>
<dbReference type="InterPro" id="IPR051565">
    <property type="entry name" value="Sal_C2H2-zinc-finger"/>
</dbReference>
<comment type="similarity">
    <text evidence="9">Belongs to the sal C2H2-type zinc-finger protein family.</text>
</comment>
<keyword evidence="13" id="KW-1185">Reference proteome</keyword>
<gene>
    <name evidence="12" type="ordered locus">Ecym_8377</name>
</gene>
<dbReference type="SMART" id="SM00355">
    <property type="entry name" value="ZnF_C2H2"/>
    <property type="match status" value="2"/>
</dbReference>
<keyword evidence="3" id="KW-0677">Repeat</keyword>
<dbReference type="PROSITE" id="PS00028">
    <property type="entry name" value="ZINC_FINGER_C2H2_1"/>
    <property type="match status" value="2"/>
</dbReference>
<evidence type="ECO:0000256" key="1">
    <source>
        <dbReference type="ARBA" id="ARBA00004123"/>
    </source>
</evidence>
<evidence type="ECO:0000256" key="6">
    <source>
        <dbReference type="ARBA" id="ARBA00023015"/>
    </source>
</evidence>
<feature type="domain" description="C2H2-type" evidence="11">
    <location>
        <begin position="228"/>
        <end position="255"/>
    </location>
</feature>
<dbReference type="PROSITE" id="PS50157">
    <property type="entry name" value="ZINC_FINGER_C2H2_2"/>
    <property type="match status" value="2"/>
</dbReference>
<dbReference type="GO" id="GO:0000981">
    <property type="term" value="F:DNA-binding transcription factor activity, RNA polymerase II-specific"/>
    <property type="evidence" value="ECO:0007669"/>
    <property type="project" value="TreeGrafter"/>
</dbReference>
<sequence length="310" mass="34703">MLSLIPTINSLHVDERPLTYTAELSDWYFERSSREQAAQFTIGKWSKLNMLSLPESIGLSKTRSYRSGEQELNSNDKVRLPPLSSLLPKPVYSESSLNMPETTEAPHFWPSASCCFSYYSIAQPLTSSSSLSSSSSSPCSSSASASSALLLAAPLSSSSSTQLSSSFPYPTQPTRINEPALMIPHFAIHNGTPSLAHYQATIERLQPTPSLSTNPRSVPNWRDYDPKKTCTVCGRHCTRPSTLKTHMLIHTGELPFECNWPGCRKRFNVRSNMKRHLNSHKRKLIKKTDNVAQQLIFRPQFPKLFNSTIH</sequence>
<evidence type="ECO:0000256" key="7">
    <source>
        <dbReference type="ARBA" id="ARBA00023163"/>
    </source>
</evidence>
<feature type="domain" description="C2H2-type" evidence="11">
    <location>
        <begin position="256"/>
        <end position="280"/>
    </location>
</feature>
<evidence type="ECO:0000256" key="8">
    <source>
        <dbReference type="ARBA" id="ARBA00023242"/>
    </source>
</evidence>
<evidence type="ECO:0000259" key="11">
    <source>
        <dbReference type="PROSITE" id="PS50157"/>
    </source>
</evidence>
<keyword evidence="2" id="KW-0479">Metal-binding</keyword>
<proteinExistence type="inferred from homology"/>
<dbReference type="eggNOG" id="KOG1721">
    <property type="taxonomic scope" value="Eukaryota"/>
</dbReference>
<evidence type="ECO:0000313" key="12">
    <source>
        <dbReference type="EMBL" id="AET41647.1"/>
    </source>
</evidence>
<dbReference type="RefSeq" id="XP_003648464.1">
    <property type="nucleotide sequence ID" value="XM_003648416.1"/>
</dbReference>
<keyword evidence="5" id="KW-0862">Zinc</keyword>
<evidence type="ECO:0000313" key="13">
    <source>
        <dbReference type="Proteomes" id="UP000006790"/>
    </source>
</evidence>
<dbReference type="PANTHER" id="PTHR23233:SF84">
    <property type="entry name" value="FI23031P1"/>
    <property type="match status" value="1"/>
</dbReference>
<accession>G8JXS3</accession>
<dbReference type="HOGENOM" id="CLU_897240_0_0_1"/>
<keyword evidence="6" id="KW-0805">Transcription regulation</keyword>
<dbReference type="EMBL" id="CP002504">
    <property type="protein sequence ID" value="AET41647.1"/>
    <property type="molecule type" value="Genomic_DNA"/>
</dbReference>
<evidence type="ECO:0000256" key="3">
    <source>
        <dbReference type="ARBA" id="ARBA00022737"/>
    </source>
</evidence>
<dbReference type="GO" id="GO:0000978">
    <property type="term" value="F:RNA polymerase II cis-regulatory region sequence-specific DNA binding"/>
    <property type="evidence" value="ECO:0007669"/>
    <property type="project" value="TreeGrafter"/>
</dbReference>
<protein>
    <recommendedName>
        <fullName evidence="11">C2H2-type domain-containing protein</fullName>
    </recommendedName>
</protein>
<dbReference type="InterPro" id="IPR013087">
    <property type="entry name" value="Znf_C2H2_type"/>
</dbReference>
<dbReference type="GeneID" id="11470002"/>
<dbReference type="Gene3D" id="3.30.160.60">
    <property type="entry name" value="Classic Zinc Finger"/>
    <property type="match status" value="2"/>
</dbReference>
<dbReference type="FunCoup" id="G8JXS3">
    <property type="interactions" value="67"/>
</dbReference>
<dbReference type="InterPro" id="IPR036236">
    <property type="entry name" value="Znf_C2H2_sf"/>
</dbReference>
<dbReference type="PANTHER" id="PTHR23233">
    <property type="entry name" value="SAL-LIKE PROTEIN"/>
    <property type="match status" value="1"/>
</dbReference>
<evidence type="ECO:0000256" key="9">
    <source>
        <dbReference type="ARBA" id="ARBA00038474"/>
    </source>
</evidence>
<evidence type="ECO:0000256" key="4">
    <source>
        <dbReference type="ARBA" id="ARBA00022771"/>
    </source>
</evidence>
<dbReference type="FunFam" id="3.30.160.60:FF:001102">
    <property type="entry name" value="Transcription factor IIIA"/>
    <property type="match status" value="1"/>
</dbReference>
<dbReference type="OrthoDB" id="6077919at2759"/>
<evidence type="ECO:0000256" key="10">
    <source>
        <dbReference type="PROSITE-ProRule" id="PRU00042"/>
    </source>
</evidence>
<dbReference type="Pfam" id="PF00096">
    <property type="entry name" value="zf-C2H2"/>
    <property type="match status" value="2"/>
</dbReference>